<dbReference type="GO" id="GO:0005524">
    <property type="term" value="F:ATP binding"/>
    <property type="evidence" value="ECO:0007669"/>
    <property type="project" value="UniProtKB-KW"/>
</dbReference>
<dbReference type="PROSITE" id="PS50110">
    <property type="entry name" value="RESPONSE_REGULATORY"/>
    <property type="match status" value="1"/>
</dbReference>
<dbReference type="InterPro" id="IPR027417">
    <property type="entry name" value="P-loop_NTPase"/>
</dbReference>
<dbReference type="InterPro" id="IPR002586">
    <property type="entry name" value="CobQ/CobB/MinD/ParA_Nub-bd_dom"/>
</dbReference>
<evidence type="ECO:0000259" key="4">
    <source>
        <dbReference type="PROSITE" id="PS50110"/>
    </source>
</evidence>
<sequence length="407" mass="44784">MSQNAGNQIFESARERTEGPAGESLLSVVVIGPDDRRRSDVVFALKGPLCSEPHQVSQYPRKPQIGRLIEFHPDVVLVDLDGNPETALNVVEQVCAACQATVMVYSSGMHQDMMVRCMRAGAREYLDLPIPSSSMTEALERASARRENHQSEKRATGILCVFWGAKGGSGVTTIATNFAIAAAQEADKSVLLIDLDIPLGDAVVNLGLAPLYSTVDALQNYHRLDANYLSRLTLQHETGISILPAPGKLVPVHYTAEAVDRLIEVARREFDCVVVDSGSRFDLTGTVLFDPIAATYLVCQVNVPELRNSNRLVSDFFGSKAPKFEIVLNRYDSSSLDINEEHIEKVLTRKPKWKIPNDYVAVSAMQNNAIPIVTRESGISRVIRQMARAAFDLPGKPDRKKQLVNML</sequence>
<keyword evidence="6" id="KW-1185">Reference proteome</keyword>
<feature type="domain" description="Response regulatory" evidence="4">
    <location>
        <begin position="27"/>
        <end position="143"/>
    </location>
</feature>
<reference evidence="5" key="1">
    <citation type="submission" date="2021-04" db="EMBL/GenBank/DDBJ databases">
        <title>Phylogenetic analysis of Acidobacteriaceae.</title>
        <authorList>
            <person name="Qiu L."/>
            <person name="Zhang Q."/>
        </authorList>
    </citation>
    <scope>NUCLEOTIDE SEQUENCE</scope>
    <source>
        <strain evidence="5">DSM 25168</strain>
    </source>
</reference>
<dbReference type="InterPro" id="IPR001789">
    <property type="entry name" value="Sig_transdc_resp-reg_receiver"/>
</dbReference>
<organism evidence="5 6">
    <name type="scientific">Occallatibacter riparius</name>
    <dbReference type="NCBI Taxonomy" id="1002689"/>
    <lineage>
        <taxon>Bacteria</taxon>
        <taxon>Pseudomonadati</taxon>
        <taxon>Acidobacteriota</taxon>
        <taxon>Terriglobia</taxon>
        <taxon>Terriglobales</taxon>
        <taxon>Acidobacteriaceae</taxon>
        <taxon>Occallatibacter</taxon>
    </lineage>
</organism>
<dbReference type="InterPro" id="IPR050625">
    <property type="entry name" value="ParA/MinD_ATPase"/>
</dbReference>
<proteinExistence type="predicted"/>
<evidence type="ECO:0000313" key="5">
    <source>
        <dbReference type="EMBL" id="UWZ83073.1"/>
    </source>
</evidence>
<gene>
    <name evidence="5" type="ORF">MOP44_21190</name>
</gene>
<dbReference type="GO" id="GO:0000160">
    <property type="term" value="P:phosphorelay signal transduction system"/>
    <property type="evidence" value="ECO:0007669"/>
    <property type="project" value="InterPro"/>
</dbReference>
<keyword evidence="2" id="KW-0067">ATP-binding</keyword>
<dbReference type="PANTHER" id="PTHR43384">
    <property type="entry name" value="SEPTUM SITE-DETERMINING PROTEIN MIND HOMOLOG, CHLOROPLASTIC-RELATED"/>
    <property type="match status" value="1"/>
</dbReference>
<dbReference type="PANTHER" id="PTHR43384:SF6">
    <property type="entry name" value="SEPTUM SITE-DETERMINING PROTEIN MIND HOMOLOG, CHLOROPLASTIC"/>
    <property type="match status" value="1"/>
</dbReference>
<dbReference type="RefSeq" id="WP_260792406.1">
    <property type="nucleotide sequence ID" value="NZ_CP093313.1"/>
</dbReference>
<feature type="modified residue" description="4-aspartylphosphate" evidence="3">
    <location>
        <position position="79"/>
    </location>
</feature>
<dbReference type="GO" id="GO:0051782">
    <property type="term" value="P:negative regulation of cell division"/>
    <property type="evidence" value="ECO:0007669"/>
    <property type="project" value="TreeGrafter"/>
</dbReference>
<dbReference type="Gene3D" id="3.40.50.2300">
    <property type="match status" value="1"/>
</dbReference>
<keyword evidence="3" id="KW-0597">Phosphoprotein</keyword>
<evidence type="ECO:0000256" key="3">
    <source>
        <dbReference type="PROSITE-ProRule" id="PRU00169"/>
    </source>
</evidence>
<evidence type="ECO:0000256" key="1">
    <source>
        <dbReference type="ARBA" id="ARBA00022741"/>
    </source>
</evidence>
<dbReference type="InterPro" id="IPR011006">
    <property type="entry name" value="CheY-like_superfamily"/>
</dbReference>
<evidence type="ECO:0000256" key="2">
    <source>
        <dbReference type="ARBA" id="ARBA00022840"/>
    </source>
</evidence>
<dbReference type="Gene3D" id="3.40.50.300">
    <property type="entry name" value="P-loop containing nucleotide triphosphate hydrolases"/>
    <property type="match status" value="1"/>
</dbReference>
<dbReference type="GO" id="GO:0005829">
    <property type="term" value="C:cytosol"/>
    <property type="evidence" value="ECO:0007669"/>
    <property type="project" value="TreeGrafter"/>
</dbReference>
<evidence type="ECO:0000313" key="6">
    <source>
        <dbReference type="Proteomes" id="UP001059380"/>
    </source>
</evidence>
<dbReference type="GO" id="GO:0009898">
    <property type="term" value="C:cytoplasmic side of plasma membrane"/>
    <property type="evidence" value="ECO:0007669"/>
    <property type="project" value="TreeGrafter"/>
</dbReference>
<name>A0A9J7BKV7_9BACT</name>
<dbReference type="GO" id="GO:0016887">
    <property type="term" value="F:ATP hydrolysis activity"/>
    <property type="evidence" value="ECO:0007669"/>
    <property type="project" value="TreeGrafter"/>
</dbReference>
<accession>A0A9J7BKV7</accession>
<dbReference type="Proteomes" id="UP001059380">
    <property type="component" value="Chromosome"/>
</dbReference>
<dbReference type="SUPFAM" id="SSF52172">
    <property type="entry name" value="CheY-like"/>
    <property type="match status" value="1"/>
</dbReference>
<dbReference type="EMBL" id="CP093313">
    <property type="protein sequence ID" value="UWZ83073.1"/>
    <property type="molecule type" value="Genomic_DNA"/>
</dbReference>
<protein>
    <submittedName>
        <fullName evidence="5">AAA family ATPase</fullName>
    </submittedName>
</protein>
<dbReference type="Pfam" id="PF01656">
    <property type="entry name" value="CbiA"/>
    <property type="match status" value="1"/>
</dbReference>
<dbReference type="KEGG" id="orp:MOP44_21190"/>
<dbReference type="AlphaFoldDB" id="A0A9J7BKV7"/>
<keyword evidence="1" id="KW-0547">Nucleotide-binding</keyword>
<dbReference type="SUPFAM" id="SSF52540">
    <property type="entry name" value="P-loop containing nucleoside triphosphate hydrolases"/>
    <property type="match status" value="1"/>
</dbReference>